<proteinExistence type="predicted"/>
<keyword evidence="4" id="KW-1185">Reference proteome</keyword>
<feature type="region of interest" description="Disordered" evidence="1">
    <location>
        <begin position="113"/>
        <end position="133"/>
    </location>
</feature>
<keyword evidence="2" id="KW-0732">Signal</keyword>
<dbReference type="Proteomes" id="UP001148018">
    <property type="component" value="Unassembled WGS sequence"/>
</dbReference>
<protein>
    <submittedName>
        <fullName evidence="3">Uncharacterized protein</fullName>
    </submittedName>
</protein>
<reference evidence="3" key="1">
    <citation type="submission" date="2022-07" db="EMBL/GenBank/DDBJ databases">
        <title>Chromosome-level genome of Muraenolepis orangiensis.</title>
        <authorList>
            <person name="Kim J."/>
        </authorList>
    </citation>
    <scope>NUCLEOTIDE SEQUENCE</scope>
    <source>
        <strain evidence="3">KU_S4_2022</strain>
        <tissue evidence="3">Muscle</tissue>
    </source>
</reference>
<dbReference type="AlphaFoldDB" id="A0A9Q0DUT7"/>
<evidence type="ECO:0000313" key="3">
    <source>
        <dbReference type="EMBL" id="KAJ3593585.1"/>
    </source>
</evidence>
<evidence type="ECO:0000256" key="2">
    <source>
        <dbReference type="SAM" id="SignalP"/>
    </source>
</evidence>
<feature type="chain" id="PRO_5040206749" evidence="2">
    <location>
        <begin position="20"/>
        <end position="152"/>
    </location>
</feature>
<accession>A0A9Q0DUT7</accession>
<gene>
    <name evidence="3" type="ORF">NHX12_005919</name>
</gene>
<comment type="caution">
    <text evidence="3">The sequence shown here is derived from an EMBL/GenBank/DDBJ whole genome shotgun (WGS) entry which is preliminary data.</text>
</comment>
<dbReference type="EMBL" id="JANIIK010000112">
    <property type="protein sequence ID" value="KAJ3593585.1"/>
    <property type="molecule type" value="Genomic_DNA"/>
</dbReference>
<evidence type="ECO:0000313" key="4">
    <source>
        <dbReference type="Proteomes" id="UP001148018"/>
    </source>
</evidence>
<evidence type="ECO:0000256" key="1">
    <source>
        <dbReference type="SAM" id="MobiDB-lite"/>
    </source>
</evidence>
<organism evidence="3 4">
    <name type="scientific">Muraenolepis orangiensis</name>
    <name type="common">Patagonian moray cod</name>
    <dbReference type="NCBI Taxonomy" id="630683"/>
    <lineage>
        <taxon>Eukaryota</taxon>
        <taxon>Metazoa</taxon>
        <taxon>Chordata</taxon>
        <taxon>Craniata</taxon>
        <taxon>Vertebrata</taxon>
        <taxon>Euteleostomi</taxon>
        <taxon>Actinopterygii</taxon>
        <taxon>Neopterygii</taxon>
        <taxon>Teleostei</taxon>
        <taxon>Neoteleostei</taxon>
        <taxon>Acanthomorphata</taxon>
        <taxon>Zeiogadaria</taxon>
        <taxon>Gadariae</taxon>
        <taxon>Gadiformes</taxon>
        <taxon>Muraenolepidoidei</taxon>
        <taxon>Muraenolepididae</taxon>
        <taxon>Muraenolepis</taxon>
    </lineage>
</organism>
<feature type="signal peptide" evidence="2">
    <location>
        <begin position="1"/>
        <end position="19"/>
    </location>
</feature>
<sequence length="152" mass="16013">MAVCLLALFLYTCLLVVLSMPMCTNPKSLHSCGPGGPVTSCESSGLISHFLKSALHLPPAENPPPCSWPPDTLLGGGGAMGDVLITCPAHCSWRWVITALILLLPLSSLQREGSPEVVNDGTTDSSSERQAEWSVAPARRCSIGGPWLSGRC</sequence>
<name>A0A9Q0DUT7_9TELE</name>